<dbReference type="GO" id="GO:0015662">
    <property type="term" value="F:P-type ion transporter activity"/>
    <property type="evidence" value="ECO:0007669"/>
    <property type="project" value="TreeGrafter"/>
</dbReference>
<keyword evidence="11 13" id="KW-0472">Membrane</keyword>
<dbReference type="InterPro" id="IPR001757">
    <property type="entry name" value="P_typ_ATPase"/>
</dbReference>
<keyword evidence="9" id="KW-1278">Translocase</keyword>
<dbReference type="InterPro" id="IPR059000">
    <property type="entry name" value="ATPase_P-type_domA"/>
</dbReference>
<dbReference type="InterPro" id="IPR036412">
    <property type="entry name" value="HAD-like_sf"/>
</dbReference>
<organism evidence="15 16">
    <name type="scientific">Lepidothrix coronata</name>
    <name type="common">blue-crowned manakin</name>
    <dbReference type="NCBI Taxonomy" id="321398"/>
    <lineage>
        <taxon>Eukaryota</taxon>
        <taxon>Metazoa</taxon>
        <taxon>Chordata</taxon>
        <taxon>Craniata</taxon>
        <taxon>Vertebrata</taxon>
        <taxon>Euteleostomi</taxon>
        <taxon>Archelosauria</taxon>
        <taxon>Archosauria</taxon>
        <taxon>Dinosauria</taxon>
        <taxon>Saurischia</taxon>
        <taxon>Theropoda</taxon>
        <taxon>Coelurosauria</taxon>
        <taxon>Aves</taxon>
        <taxon>Neognathae</taxon>
        <taxon>Neoaves</taxon>
        <taxon>Telluraves</taxon>
        <taxon>Australaves</taxon>
        <taxon>Passeriformes</taxon>
        <taxon>Pipridae</taxon>
        <taxon>Lepidothrix</taxon>
    </lineage>
</organism>
<dbReference type="NCBIfam" id="TIGR01494">
    <property type="entry name" value="ATPase_P-type"/>
    <property type="match status" value="1"/>
</dbReference>
<dbReference type="Proteomes" id="UP000504624">
    <property type="component" value="Unplaced"/>
</dbReference>
<keyword evidence="3 13" id="KW-0812">Transmembrane</keyword>
<protein>
    <submittedName>
        <fullName evidence="16">Manganese-transporting ATPase 13A1</fullName>
    </submittedName>
</protein>
<keyword evidence="15" id="KW-1185">Reference proteome</keyword>
<dbReference type="InterPro" id="IPR047820">
    <property type="entry name" value="P5A-type_ATPase"/>
</dbReference>
<evidence type="ECO:0000256" key="4">
    <source>
        <dbReference type="ARBA" id="ARBA00022723"/>
    </source>
</evidence>
<dbReference type="RefSeq" id="XP_017694836.1">
    <property type="nucleotide sequence ID" value="XM_017839347.1"/>
</dbReference>
<evidence type="ECO:0000256" key="5">
    <source>
        <dbReference type="ARBA" id="ARBA00022741"/>
    </source>
</evidence>
<dbReference type="Gene3D" id="3.40.50.1000">
    <property type="entry name" value="HAD superfamily/HAD-like"/>
    <property type="match status" value="2"/>
</dbReference>
<evidence type="ECO:0000256" key="1">
    <source>
        <dbReference type="ARBA" id="ARBA00004477"/>
    </source>
</evidence>
<sequence length="1062" mass="117993">QPALPDKPRDGNSFFFPPLQEPCPKKATLAKVVPTPNNGSVELVPLHRDQGEDGEEALSFEFQKIKYSYETNGKRQFLPVAFPVEYPLSYYQNSRGYQEDKEIRAAEKKYGTNKAEMVVPEFLELFKERATAPFFVFQVFCVGLWCLDEYWYYSVFTLSMLVAFEASLVQQQLRNMSEIRKMGNKPYMIQVYRNRKWRPISSDEIIPGDILSIGRSPQDNLVPCDVLLLRGRCIVDEAMLTGESVPQMKVGMGMGTGWGDSLRVSCPLPTAVDNGCVAYALRTGFNTSQGKLLRTILFGVKRVTANNLETFIFILFLLVFAIAAAAYVWIEGTKDPRRNHYRLFLECALILTSVVPPELPIELSLAVNTSLIALAKLYVYCTEPFRIPFAGKVQVCCFDKTGTLTSDHLVVRGVAGLRDGKEVTPVSDIPVETHRAIATCHSLVQLEDGTLVGDPLEKAMLLAVDWTLTKDEKVFPRSLKTPGMKIHQRFHFSSALKRMSVLASYERGPGAQLAFVAAVKGAPETLRPMLSQCPSNYHSVHREISHEGARVLALGYKELGHLTHQQVREMKRETLECDLRFVGFIVVSCPLKADSKSVIREIQNASHHVVMITGDNPLTACHVARELHFLQKEKTLILQPPASKGAWNGIWDGLGGTGRNDSKTGSLGVRLRMSRVILKIPEPLSSSEFPKSRAFGEFVITTLKSLGFSTLMCGDGTNDVGALKHADVGVALLANAPERIPERKKRPRDGTGDGRAGIPAAGVGNVRPTSRGAKHRVLSQREEQLAIHRERLSQVLKDLEEERAPVVKLGDASIAAPFTSKLSSIQCICHVIKQGRCTLVTTLQMFKILALNALILAYSQSVLYLEGVKFSDFQATLQGLLLAGCFLFISRSKPLKTLSKERPLPNIFNLYTVLTVLLQFLVHFLSLVFLYRGAQARSGPREEEFVDLSKEFEPSLVNSTVYILSMAMQMVTFAINYKGHPFMESLQENKPLLWSIVLSGMAIVGLLSGSSPEFNEQFGLVEIPTEFKLVISQVLLADFLLALSVDRILQFLLGSSKLQVPS</sequence>
<evidence type="ECO:0000256" key="8">
    <source>
        <dbReference type="ARBA" id="ARBA00022842"/>
    </source>
</evidence>
<evidence type="ECO:0000313" key="15">
    <source>
        <dbReference type="Proteomes" id="UP000504624"/>
    </source>
</evidence>
<feature type="domain" description="P-type ATPase A" evidence="14">
    <location>
        <begin position="188"/>
        <end position="294"/>
    </location>
</feature>
<dbReference type="InterPro" id="IPR008250">
    <property type="entry name" value="ATPase_P-typ_transduc_dom_A_sf"/>
</dbReference>
<evidence type="ECO:0000256" key="9">
    <source>
        <dbReference type="ARBA" id="ARBA00022967"/>
    </source>
</evidence>
<feature type="transmembrane region" description="Helical" evidence="13">
    <location>
        <begin position="150"/>
        <end position="169"/>
    </location>
</feature>
<feature type="region of interest" description="Disordered" evidence="12">
    <location>
        <begin position="741"/>
        <end position="778"/>
    </location>
</feature>
<dbReference type="GeneID" id="108509770"/>
<dbReference type="PANTHER" id="PTHR45630:SF7">
    <property type="entry name" value="ENDOPLASMIC RETICULUM TRANSMEMBRANE HELIX TRANSLOCASE"/>
    <property type="match status" value="1"/>
</dbReference>
<dbReference type="NCBIfam" id="TIGR01657">
    <property type="entry name" value="P-ATPase-V"/>
    <property type="match status" value="1"/>
</dbReference>
<dbReference type="PRINTS" id="PR00119">
    <property type="entry name" value="CATATPASE"/>
</dbReference>
<dbReference type="Gene3D" id="3.40.1110.10">
    <property type="entry name" value="Calcium-transporting ATPase, cytoplasmic domain N"/>
    <property type="match status" value="1"/>
</dbReference>
<keyword evidence="10 13" id="KW-1133">Transmembrane helix</keyword>
<keyword evidence="6" id="KW-0256">Endoplasmic reticulum</keyword>
<dbReference type="GO" id="GO:0005789">
    <property type="term" value="C:endoplasmic reticulum membrane"/>
    <property type="evidence" value="ECO:0007669"/>
    <property type="project" value="UniProtKB-SubCell"/>
</dbReference>
<keyword evidence="5" id="KW-0547">Nucleotide-binding</keyword>
<feature type="non-terminal residue" evidence="16">
    <location>
        <position position="1"/>
    </location>
</feature>
<reference evidence="16" key="1">
    <citation type="submission" date="2025-08" db="UniProtKB">
        <authorList>
            <consortium name="RefSeq"/>
        </authorList>
    </citation>
    <scope>IDENTIFICATION</scope>
</reference>
<dbReference type="GO" id="GO:0046872">
    <property type="term" value="F:metal ion binding"/>
    <property type="evidence" value="ECO:0007669"/>
    <property type="project" value="UniProtKB-KW"/>
</dbReference>
<dbReference type="Pfam" id="PF13246">
    <property type="entry name" value="Cation_ATPase"/>
    <property type="match status" value="1"/>
</dbReference>
<comment type="subcellular location">
    <subcellularLocation>
        <location evidence="1">Endoplasmic reticulum membrane</location>
        <topology evidence="1">Multi-pass membrane protein</topology>
    </subcellularLocation>
</comment>
<proteinExistence type="inferred from homology"/>
<dbReference type="SUPFAM" id="SSF81660">
    <property type="entry name" value="Metal cation-transporting ATPase, ATP-binding domain N"/>
    <property type="match status" value="1"/>
</dbReference>
<dbReference type="GO" id="GO:0006874">
    <property type="term" value="P:intracellular calcium ion homeostasis"/>
    <property type="evidence" value="ECO:0007669"/>
    <property type="project" value="TreeGrafter"/>
</dbReference>
<feature type="transmembrane region" description="Helical" evidence="13">
    <location>
        <begin position="991"/>
        <end position="1009"/>
    </location>
</feature>
<evidence type="ECO:0000256" key="2">
    <source>
        <dbReference type="ARBA" id="ARBA00006000"/>
    </source>
</evidence>
<dbReference type="FunFam" id="3.40.1110.10:FF:000014">
    <property type="entry name" value="Cation-transporting ATPase"/>
    <property type="match status" value="1"/>
</dbReference>
<evidence type="ECO:0000256" key="13">
    <source>
        <dbReference type="SAM" id="Phobius"/>
    </source>
</evidence>
<evidence type="ECO:0000256" key="12">
    <source>
        <dbReference type="SAM" id="MobiDB-lite"/>
    </source>
</evidence>
<keyword evidence="8" id="KW-0460">Magnesium</keyword>
<dbReference type="GO" id="GO:0140569">
    <property type="term" value="P:extraction of mislocalized protein from ER membrane"/>
    <property type="evidence" value="ECO:0007669"/>
    <property type="project" value="TreeGrafter"/>
</dbReference>
<dbReference type="AlphaFoldDB" id="A0A6J0J963"/>
<evidence type="ECO:0000256" key="11">
    <source>
        <dbReference type="ARBA" id="ARBA00023136"/>
    </source>
</evidence>
<dbReference type="CTD" id="57130"/>
<dbReference type="InterPro" id="IPR006544">
    <property type="entry name" value="P-type_TPase_V"/>
</dbReference>
<dbReference type="Pfam" id="PF00122">
    <property type="entry name" value="E1-E2_ATPase"/>
    <property type="match status" value="1"/>
</dbReference>
<evidence type="ECO:0000256" key="10">
    <source>
        <dbReference type="ARBA" id="ARBA00022989"/>
    </source>
</evidence>
<dbReference type="GO" id="GO:0005524">
    <property type="term" value="F:ATP binding"/>
    <property type="evidence" value="ECO:0007669"/>
    <property type="project" value="UniProtKB-KW"/>
</dbReference>
<dbReference type="InterPro" id="IPR018303">
    <property type="entry name" value="ATPase_P-typ_P_site"/>
</dbReference>
<dbReference type="GO" id="GO:0019829">
    <property type="term" value="F:ATPase-coupled monoatomic cation transmembrane transporter activity"/>
    <property type="evidence" value="ECO:0007669"/>
    <property type="project" value="TreeGrafter"/>
</dbReference>
<evidence type="ECO:0000313" key="16">
    <source>
        <dbReference type="RefSeq" id="XP_017694836.1"/>
    </source>
</evidence>
<evidence type="ECO:0000256" key="7">
    <source>
        <dbReference type="ARBA" id="ARBA00022840"/>
    </source>
</evidence>
<dbReference type="PROSITE" id="PS00154">
    <property type="entry name" value="ATPASE_E1_E2"/>
    <property type="match status" value="1"/>
</dbReference>
<dbReference type="GO" id="GO:0016887">
    <property type="term" value="F:ATP hydrolysis activity"/>
    <property type="evidence" value="ECO:0007669"/>
    <property type="project" value="InterPro"/>
</dbReference>
<comment type="similarity">
    <text evidence="2">Belongs to the cation transport ATPase (P-type) (TC 3.A.3) family. Type V subfamily.</text>
</comment>
<dbReference type="Gene3D" id="2.70.150.10">
    <property type="entry name" value="Calcium-transporting ATPase, cytoplasmic transduction domain A"/>
    <property type="match status" value="1"/>
</dbReference>
<feature type="transmembrane region" description="Helical" evidence="13">
    <location>
        <begin position="910"/>
        <end position="931"/>
    </location>
</feature>
<evidence type="ECO:0000256" key="6">
    <source>
        <dbReference type="ARBA" id="ARBA00022824"/>
    </source>
</evidence>
<name>A0A6J0J963_9PASS</name>
<dbReference type="GO" id="GO:0140567">
    <property type="term" value="F:membrane protein dislocase activity"/>
    <property type="evidence" value="ECO:0007669"/>
    <property type="project" value="TreeGrafter"/>
</dbReference>
<feature type="transmembrane region" description="Helical" evidence="13">
    <location>
        <begin position="311"/>
        <end position="330"/>
    </location>
</feature>
<feature type="transmembrane region" description="Helical" evidence="13">
    <location>
        <begin position="961"/>
        <end position="979"/>
    </location>
</feature>
<dbReference type="PANTHER" id="PTHR45630">
    <property type="entry name" value="CATION-TRANSPORTING ATPASE-RELATED"/>
    <property type="match status" value="1"/>
</dbReference>
<dbReference type="InterPro" id="IPR023299">
    <property type="entry name" value="ATPase_P-typ_cyto_dom_N"/>
</dbReference>
<dbReference type="SUPFAM" id="SSF56784">
    <property type="entry name" value="HAD-like"/>
    <property type="match status" value="1"/>
</dbReference>
<evidence type="ECO:0000259" key="14">
    <source>
        <dbReference type="Pfam" id="PF00122"/>
    </source>
</evidence>
<keyword evidence="7" id="KW-0067">ATP-binding</keyword>
<keyword evidence="4" id="KW-0479">Metal-binding</keyword>
<dbReference type="InterPro" id="IPR023214">
    <property type="entry name" value="HAD_sf"/>
</dbReference>
<gene>
    <name evidence="16" type="primary">ATP13A1</name>
</gene>
<dbReference type="OrthoDB" id="48943at2759"/>
<dbReference type="SUPFAM" id="SSF81665">
    <property type="entry name" value="Calcium ATPase, transmembrane domain M"/>
    <property type="match status" value="1"/>
</dbReference>
<evidence type="ECO:0000256" key="3">
    <source>
        <dbReference type="ARBA" id="ARBA00022692"/>
    </source>
</evidence>
<accession>A0A6J0J963</accession>
<dbReference type="CDD" id="cd07543">
    <property type="entry name" value="P-type_ATPase_cation"/>
    <property type="match status" value="1"/>
</dbReference>
<dbReference type="SUPFAM" id="SSF81653">
    <property type="entry name" value="Calcium ATPase, transduction domain A"/>
    <property type="match status" value="1"/>
</dbReference>
<dbReference type="InterPro" id="IPR023298">
    <property type="entry name" value="ATPase_P-typ_TM_dom_sf"/>
</dbReference>